<dbReference type="InterPro" id="IPR028994">
    <property type="entry name" value="Integrin_alpha_N"/>
</dbReference>
<dbReference type="Proteomes" id="UP001610432">
    <property type="component" value="Unassembled WGS sequence"/>
</dbReference>
<organism evidence="4 5">
    <name type="scientific">Aspergillus lucknowensis</name>
    <dbReference type="NCBI Taxonomy" id="176173"/>
    <lineage>
        <taxon>Eukaryota</taxon>
        <taxon>Fungi</taxon>
        <taxon>Dikarya</taxon>
        <taxon>Ascomycota</taxon>
        <taxon>Pezizomycotina</taxon>
        <taxon>Eurotiomycetes</taxon>
        <taxon>Eurotiomycetidae</taxon>
        <taxon>Eurotiales</taxon>
        <taxon>Aspergillaceae</taxon>
        <taxon>Aspergillus</taxon>
        <taxon>Aspergillus subgen. Nidulantes</taxon>
    </lineage>
</organism>
<evidence type="ECO:0000256" key="2">
    <source>
        <dbReference type="SAM" id="SignalP"/>
    </source>
</evidence>
<dbReference type="EMBL" id="JBFXLQ010000028">
    <property type="protein sequence ID" value="KAL2865926.1"/>
    <property type="molecule type" value="Genomic_DNA"/>
</dbReference>
<dbReference type="InterPro" id="IPR013517">
    <property type="entry name" value="FG-GAP"/>
</dbReference>
<sequence>MAPLLFFTVLNLILSLLSSTVIGSAVPVSRSTANSSYKDFHAVDRLPRAKRDDAQKVPLRIFPLGASITWGYLSSTGNGYRKPLRDKLRFEGWEVDMVGSKSNGHMVDNDVEAHIGDVITQVQAAATNSLAYKPNVVLINAGTNDCDYNVDPANAGRRMRSLIETLIGAPDMANTLIVLSTLIASGSETIEASRPSVNAQYRELVLDMRETQNISIILADMDPPAPSSGNNWIAYPANFADNKHPNDYGYSQMADIWYNAIYNAAVADLIVKPADLDISSMGTCDKQYGSGVYAGGYTQQGSGEDDGIYRHDSEYSGALFSVRAGKGAVDPYRDDDELHFFFGRLYTREYDDLIIFQKDKDSGVVTFVSYTNNINAQEPEFTKGDTFSTHNNCNPGGVHFIDVNGDGLDDYICIALDGTTYASINNGDGDAGSNKPPSFTDIGIWKCPEGYDQAHVRLADIDGDGRADYCGLADNGDITCWRNGWIEDFPAYWQLLGKRFTGKGMGDLRGVRFEDINGDGRDDWMWVDDDGATTTYTNSRSCIKGESGDGLNAVWRQGFYRGANSGPSHPGMGGIFGTSGLRDQVYFARTYGEVADFGELGRQDYVFIEKDTSIEHLGPMYYVHVWKSKGAGGAKIKADGDRYCNMMGHDNGMMDYVWIHSTGHMRLYPNRGLVEVPTDGSSFWGANTIIFDPTQELIGMKLDRRDLHLADWDGDGACDIIWTDPDNQNKVQVWRNKIKETGTFDWEYNINAANELYCPEHRGLGFLDRPVHFADVSGNGKADYLCVEKDGRTWGWVNGNNGWEYIDQFKYSEQKDRANLHWADVNGDGKADMIWTDKFSGDGSVWYNLGRRDIKGSRYEWGPAGPKYRGAVEGSCTYFPDLNGDGRADMHSIWNSINNTALTWYNECTTKDHTGDDGPITDPNLPVSPQKAPIEIIPHYQDNSECTRDQVQTILEEMQYAADAASEVAYFNGPTYWPYRDIFFAESLLENRLNFIQKVALTFDRMLSMLSGQMESDDAKFTITCKNLRKCDANGWLAMMNSENRLNFCPRFFTDDYLKSSRSVLARCDSINLNDAYFTRAQVILHEITHTNYVMWLVNGEKGRCRDYVYGWEGARDLAAGTFNRHCTRSGRRAEQAANELRIAGDANWQRRLLCPDPNNPEQEGICDSRLSAYNADTWSLVVIGGYYTSMCGRQIPLPDNSPFSADDSSCPAYDDSSYDADATYGVNDYVHFGDSYAAGMCTGTTTGDSCRVGSNSYGELVQEWFDTEDFTYTNYACSGDTTVGLNNKIDQWLGQNPTGTTMATLTIGGNDVFFSELVSNCVLTMWWYSLEQYRQWYLETEEKARNLMQDTGSDGLGAKLRAAYEKILDGSGSSSFNLYVPGYVTFFNEDTADCESTTFWYESPQYDPQHSGNYVWLTTDLRKELNDLVRMLNSLIQSTISDINAARNTKQIHYVDMDSRFDGHRWCEPGTQEPDPNNPNTYFFLSAWPDIAIDGDTTAESTNATEEAEITALMDAGSIQLPNADTCQAALGSDPDPYAVFMCDVAVHVKANSSSLIAQSLDRANQAIANRDYSSQDVSWWLPTRQIKTFHPRSPGMQFHAGAAVGEMLSDWGFD</sequence>
<dbReference type="SUPFAM" id="SSF52266">
    <property type="entry name" value="SGNH hydrolase"/>
    <property type="match status" value="2"/>
</dbReference>
<dbReference type="Gene3D" id="3.40.50.1110">
    <property type="entry name" value="SGNH hydrolase"/>
    <property type="match status" value="2"/>
</dbReference>
<comment type="caution">
    <text evidence="4">The sequence shown here is derived from an EMBL/GenBank/DDBJ whole genome shotgun (WGS) entry which is preliminary data.</text>
</comment>
<feature type="signal peptide" evidence="2">
    <location>
        <begin position="1"/>
        <end position="19"/>
    </location>
</feature>
<dbReference type="InterPro" id="IPR024079">
    <property type="entry name" value="MetalloPept_cat_dom_sf"/>
</dbReference>
<dbReference type="GeneID" id="98148290"/>
<dbReference type="PANTHER" id="PTHR37981">
    <property type="entry name" value="LIPASE 2"/>
    <property type="match status" value="1"/>
</dbReference>
<dbReference type="SUPFAM" id="SSF69318">
    <property type="entry name" value="Integrin alpha N-terminal domain"/>
    <property type="match status" value="2"/>
</dbReference>
<evidence type="ECO:0000313" key="4">
    <source>
        <dbReference type="EMBL" id="KAL2865926.1"/>
    </source>
</evidence>
<keyword evidence="5" id="KW-1185">Reference proteome</keyword>
<evidence type="ECO:0000256" key="1">
    <source>
        <dbReference type="ARBA" id="ARBA00022729"/>
    </source>
</evidence>
<keyword evidence="1 2" id="KW-0732">Signal</keyword>
<feature type="chain" id="PRO_5047208564" description="SGNH hydrolase-type esterase domain-containing protein" evidence="2">
    <location>
        <begin position="20"/>
        <end position="1616"/>
    </location>
</feature>
<dbReference type="InterPro" id="IPR013830">
    <property type="entry name" value="SGNH_hydro"/>
</dbReference>
<dbReference type="CDD" id="cd01823">
    <property type="entry name" value="SEST_like"/>
    <property type="match status" value="1"/>
</dbReference>
<dbReference type="CDD" id="cd01833">
    <property type="entry name" value="XynB_like"/>
    <property type="match status" value="1"/>
</dbReference>
<reference evidence="4 5" key="1">
    <citation type="submission" date="2024-07" db="EMBL/GenBank/DDBJ databases">
        <title>Section-level genome sequencing and comparative genomics of Aspergillus sections Usti and Cavernicolus.</title>
        <authorList>
            <consortium name="Lawrence Berkeley National Laboratory"/>
            <person name="Nybo J.L."/>
            <person name="Vesth T.C."/>
            <person name="Theobald S."/>
            <person name="Frisvad J.C."/>
            <person name="Larsen T.O."/>
            <person name="Kjaerboelling I."/>
            <person name="Rothschild-Mancinelli K."/>
            <person name="Lyhne E.K."/>
            <person name="Kogle M.E."/>
            <person name="Barry K."/>
            <person name="Clum A."/>
            <person name="Na H."/>
            <person name="Ledsgaard L."/>
            <person name="Lin J."/>
            <person name="Lipzen A."/>
            <person name="Kuo A."/>
            <person name="Riley R."/>
            <person name="Mondo S."/>
            <person name="Labutti K."/>
            <person name="Haridas S."/>
            <person name="Pangalinan J."/>
            <person name="Salamov A.A."/>
            <person name="Simmons B.A."/>
            <person name="Magnuson J.K."/>
            <person name="Chen J."/>
            <person name="Drula E."/>
            <person name="Henrissat B."/>
            <person name="Wiebenga A."/>
            <person name="Lubbers R.J."/>
            <person name="Gomes A.C."/>
            <person name="Macurrencykelacurrency M.R."/>
            <person name="Stajich J."/>
            <person name="Grigoriev I.V."/>
            <person name="Mortensen U.H."/>
            <person name="De Vries R.P."/>
            <person name="Baker S.E."/>
            <person name="Andersen M.R."/>
        </authorList>
    </citation>
    <scope>NUCLEOTIDE SEQUENCE [LARGE SCALE GENOMIC DNA]</scope>
    <source>
        <strain evidence="4 5">CBS 449.75</strain>
    </source>
</reference>
<dbReference type="RefSeq" id="XP_070884905.1">
    <property type="nucleotide sequence ID" value="XM_071033218.1"/>
</dbReference>
<dbReference type="Pfam" id="PF13472">
    <property type="entry name" value="Lipase_GDSL_2"/>
    <property type="match status" value="1"/>
</dbReference>
<proteinExistence type="predicted"/>
<dbReference type="Pfam" id="PF00657">
    <property type="entry name" value="Lipase_GDSL"/>
    <property type="match status" value="1"/>
</dbReference>
<dbReference type="PANTHER" id="PTHR37981:SF1">
    <property type="entry name" value="SGNH HYDROLASE-TYPE ESTERASE DOMAIN-CONTAINING PROTEIN"/>
    <property type="match status" value="1"/>
</dbReference>
<dbReference type="Gene3D" id="3.40.390.10">
    <property type="entry name" value="Collagenase (Catalytic Domain)"/>
    <property type="match status" value="1"/>
</dbReference>
<dbReference type="InterPro" id="IPR037460">
    <property type="entry name" value="SEST-like"/>
</dbReference>
<evidence type="ECO:0000313" key="5">
    <source>
        <dbReference type="Proteomes" id="UP001610432"/>
    </source>
</evidence>
<name>A0ABR4LN07_9EURO</name>
<feature type="domain" description="SGNH hydrolase-type esterase" evidence="3">
    <location>
        <begin position="1233"/>
        <end position="1333"/>
    </location>
</feature>
<dbReference type="Pfam" id="PF13517">
    <property type="entry name" value="FG-GAP_3"/>
    <property type="match status" value="2"/>
</dbReference>
<gene>
    <name evidence="4" type="ORF">BJX67DRAFT_382310</name>
</gene>
<protein>
    <recommendedName>
        <fullName evidence="3">SGNH hydrolase-type esterase domain-containing protein</fullName>
    </recommendedName>
</protein>
<dbReference type="InterPro" id="IPR001087">
    <property type="entry name" value="GDSL"/>
</dbReference>
<dbReference type="SUPFAM" id="SSF55486">
    <property type="entry name" value="Metalloproteases ('zincins'), catalytic domain"/>
    <property type="match status" value="1"/>
</dbReference>
<accession>A0ABR4LN07</accession>
<dbReference type="InterPro" id="IPR036514">
    <property type="entry name" value="SGNH_hydro_sf"/>
</dbReference>
<evidence type="ECO:0000259" key="3">
    <source>
        <dbReference type="Pfam" id="PF13472"/>
    </source>
</evidence>